<keyword evidence="6" id="KW-0303">Gap junction</keyword>
<gene>
    <name evidence="12" type="primary">inx</name>
</gene>
<reference evidence="14" key="1">
    <citation type="submission" date="2013-10" db="EMBL/GenBank/DDBJ databases">
        <title>Genome sequencing of Onchocerca volvulus.</title>
        <authorList>
            <person name="Cotton J."/>
            <person name="Tsai J."/>
            <person name="Stanley E."/>
            <person name="Tracey A."/>
            <person name="Holroyd N."/>
            <person name="Lustigman S."/>
            <person name="Berriman M."/>
        </authorList>
    </citation>
    <scope>NUCLEOTIDE SEQUENCE</scope>
</reference>
<evidence type="ECO:0000256" key="4">
    <source>
        <dbReference type="ARBA" id="ARBA00022475"/>
    </source>
</evidence>
<keyword evidence="3 12" id="KW-0813">Transport</keyword>
<dbReference type="PANTHER" id="PTHR11893">
    <property type="entry name" value="INNEXIN"/>
    <property type="match status" value="1"/>
</dbReference>
<keyword evidence="14" id="KW-1185">Reference proteome</keyword>
<dbReference type="PRINTS" id="PR01262">
    <property type="entry name" value="INNEXIN"/>
</dbReference>
<evidence type="ECO:0000256" key="9">
    <source>
        <dbReference type="ARBA" id="ARBA00023065"/>
    </source>
</evidence>
<evidence type="ECO:0000256" key="3">
    <source>
        <dbReference type="ARBA" id="ARBA00022448"/>
    </source>
</evidence>
<keyword evidence="11 12" id="KW-0407">Ion channel</keyword>
<organism evidence="13 14">
    <name type="scientific">Onchocerca volvulus</name>
    <dbReference type="NCBI Taxonomy" id="6282"/>
    <lineage>
        <taxon>Eukaryota</taxon>
        <taxon>Metazoa</taxon>
        <taxon>Ecdysozoa</taxon>
        <taxon>Nematoda</taxon>
        <taxon>Chromadorea</taxon>
        <taxon>Rhabditida</taxon>
        <taxon>Spirurina</taxon>
        <taxon>Spiruromorpha</taxon>
        <taxon>Filarioidea</taxon>
        <taxon>Onchocercidae</taxon>
        <taxon>Onchocerca</taxon>
    </lineage>
</organism>
<keyword evidence="4" id="KW-1003">Cell membrane</keyword>
<name>A0A8R1XR11_ONCVO</name>
<evidence type="ECO:0000256" key="12">
    <source>
        <dbReference type="RuleBase" id="RU010713"/>
    </source>
</evidence>
<dbReference type="OMA" id="GLEWPQT"/>
<dbReference type="GO" id="GO:0005243">
    <property type="term" value="F:gap junction channel activity"/>
    <property type="evidence" value="ECO:0007669"/>
    <property type="project" value="TreeGrafter"/>
</dbReference>
<comment type="subcellular location">
    <subcellularLocation>
        <location evidence="1">Cell junction</location>
        <location evidence="1">Gap junction</location>
    </subcellularLocation>
    <subcellularLocation>
        <location evidence="2 12">Cell membrane</location>
        <topology evidence="2 12">Multi-pass membrane protein</topology>
    </subcellularLocation>
</comment>
<reference evidence="13" key="2">
    <citation type="submission" date="2022-06" db="UniProtKB">
        <authorList>
            <consortium name="EnsemblMetazoa"/>
        </authorList>
    </citation>
    <scope>IDENTIFICATION</scope>
</reference>
<evidence type="ECO:0000256" key="7">
    <source>
        <dbReference type="ARBA" id="ARBA00022949"/>
    </source>
</evidence>
<evidence type="ECO:0000313" key="14">
    <source>
        <dbReference type="Proteomes" id="UP000024404"/>
    </source>
</evidence>
<comment type="similarity">
    <text evidence="12">Belongs to the pannexin family.</text>
</comment>
<proteinExistence type="inferred from homology"/>
<comment type="caution">
    <text evidence="12">Lacks conserved residue(s) required for the propagation of feature annotation.</text>
</comment>
<comment type="function">
    <text evidence="12">Structural component of the gap junctions.</text>
</comment>
<feature type="transmembrane region" description="Helical" evidence="12">
    <location>
        <begin position="225"/>
        <end position="242"/>
    </location>
</feature>
<evidence type="ECO:0000256" key="2">
    <source>
        <dbReference type="ARBA" id="ARBA00004651"/>
    </source>
</evidence>
<keyword evidence="5 12" id="KW-0812">Transmembrane</keyword>
<evidence type="ECO:0000256" key="11">
    <source>
        <dbReference type="ARBA" id="ARBA00023303"/>
    </source>
</evidence>
<dbReference type="GO" id="GO:0005921">
    <property type="term" value="C:gap junction"/>
    <property type="evidence" value="ECO:0007669"/>
    <property type="project" value="UniProtKB-SubCell"/>
</dbReference>
<evidence type="ECO:0000256" key="10">
    <source>
        <dbReference type="ARBA" id="ARBA00023136"/>
    </source>
</evidence>
<accession>A0A8R1XR11</accession>
<dbReference type="Proteomes" id="UP000024404">
    <property type="component" value="Unassembled WGS sequence"/>
</dbReference>
<dbReference type="PANTHER" id="PTHR11893:SF46">
    <property type="entry name" value="INNEXIN-12"/>
    <property type="match status" value="1"/>
</dbReference>
<evidence type="ECO:0000256" key="6">
    <source>
        <dbReference type="ARBA" id="ARBA00022868"/>
    </source>
</evidence>
<keyword evidence="9 12" id="KW-0406">Ion transport</keyword>
<evidence type="ECO:0000313" key="13">
    <source>
        <dbReference type="EnsemblMetazoa" id="OVOC1775.1"/>
    </source>
</evidence>
<feature type="transmembrane region" description="Helical" evidence="12">
    <location>
        <begin position="137"/>
        <end position="160"/>
    </location>
</feature>
<evidence type="ECO:0000256" key="8">
    <source>
        <dbReference type="ARBA" id="ARBA00022989"/>
    </source>
</evidence>
<dbReference type="Pfam" id="PF00876">
    <property type="entry name" value="Innexin"/>
    <property type="match status" value="1"/>
</dbReference>
<feature type="transmembrane region" description="Helical" evidence="12">
    <location>
        <begin position="55"/>
        <end position="74"/>
    </location>
</feature>
<dbReference type="GO" id="GO:0005886">
    <property type="term" value="C:plasma membrane"/>
    <property type="evidence" value="ECO:0007669"/>
    <property type="project" value="UniProtKB-SubCell"/>
</dbReference>
<dbReference type="AlphaFoldDB" id="A0A8R1XR11"/>
<dbReference type="PROSITE" id="PS51013">
    <property type="entry name" value="PANNEXIN"/>
    <property type="match status" value="1"/>
</dbReference>
<dbReference type="EMBL" id="CMVM020000052">
    <property type="status" value="NOT_ANNOTATED_CDS"/>
    <property type="molecule type" value="Genomic_DNA"/>
</dbReference>
<keyword evidence="7" id="KW-0965">Cell junction</keyword>
<evidence type="ECO:0000256" key="1">
    <source>
        <dbReference type="ARBA" id="ARBA00004610"/>
    </source>
</evidence>
<keyword evidence="10 12" id="KW-0472">Membrane</keyword>
<dbReference type="GO" id="GO:0034220">
    <property type="term" value="P:monoatomic ion transmembrane transport"/>
    <property type="evidence" value="ECO:0007669"/>
    <property type="project" value="UniProtKB-KW"/>
</dbReference>
<keyword evidence="8 12" id="KW-1133">Transmembrane helix</keyword>
<protein>
    <recommendedName>
        <fullName evidence="12">Innexin</fullName>
    </recommendedName>
</protein>
<dbReference type="InterPro" id="IPR000990">
    <property type="entry name" value="Innexin"/>
</dbReference>
<evidence type="ECO:0000256" key="5">
    <source>
        <dbReference type="ARBA" id="ARBA00022692"/>
    </source>
</evidence>
<dbReference type="EnsemblMetazoa" id="OVOC1775.1">
    <property type="protein sequence ID" value="OVOC1775.1"/>
    <property type="gene ID" value="WBGene00238584"/>
</dbReference>
<sequence>WWIEYALDYCFVKNTYFIPFTDIIPDNYWDIAEHVIPIPKNITQREERLIGYYQWVPFIFALQAVFFYLPVILWRTLYSSLGIKVGTICDTCNIRSNMIARDRLKNLEKVASFLTYEREIHSSLDDRRHRHLSTGRFLISAYLFMKFCYALNAVVQFWIIKKFLGVESIWWGAQVFTDLIHGLEWPQTGNFPRVTLCDFTVRVLGNLHRHTVQCVLMINMFNEKIFLFLWFWLLIISTIKLIDPAIAHTTRRRALIDEFIVEKLRPDGVFMLQLIKINSGDIVTCELIETLWRRFVANRVNPPPYMEPLLSDKQKISSPESGL</sequence>